<keyword evidence="6" id="KW-0106">Calcium</keyword>
<accession>A0A918WL83</accession>
<dbReference type="InterPro" id="IPR017850">
    <property type="entry name" value="Alkaline_phosphatase_core_sf"/>
</dbReference>
<keyword evidence="4" id="KW-0732">Signal</keyword>
<keyword evidence="9" id="KW-1185">Reference proteome</keyword>
<dbReference type="CDD" id="cd16144">
    <property type="entry name" value="ARS_like"/>
    <property type="match status" value="1"/>
</dbReference>
<protein>
    <submittedName>
        <fullName evidence="8">Sulfatase</fullName>
    </submittedName>
</protein>
<evidence type="ECO:0000256" key="6">
    <source>
        <dbReference type="ARBA" id="ARBA00022837"/>
    </source>
</evidence>
<dbReference type="InterPro" id="IPR000917">
    <property type="entry name" value="Sulfatase_N"/>
</dbReference>
<evidence type="ECO:0000256" key="5">
    <source>
        <dbReference type="ARBA" id="ARBA00022801"/>
    </source>
</evidence>
<dbReference type="Gene3D" id="3.30.1120.10">
    <property type="match status" value="1"/>
</dbReference>
<evidence type="ECO:0000313" key="8">
    <source>
        <dbReference type="EMBL" id="GHC53218.1"/>
    </source>
</evidence>
<dbReference type="Gene3D" id="3.40.720.10">
    <property type="entry name" value="Alkaline Phosphatase, subunit A"/>
    <property type="match status" value="1"/>
</dbReference>
<dbReference type="SUPFAM" id="SSF53649">
    <property type="entry name" value="Alkaline phosphatase-like"/>
    <property type="match status" value="1"/>
</dbReference>
<comment type="similarity">
    <text evidence="2">Belongs to the sulfatase family.</text>
</comment>
<feature type="domain" description="Sulfatase N-terminal" evidence="7">
    <location>
        <begin position="27"/>
        <end position="399"/>
    </location>
</feature>
<dbReference type="EMBL" id="BMXI01000007">
    <property type="protein sequence ID" value="GHC53218.1"/>
    <property type="molecule type" value="Genomic_DNA"/>
</dbReference>
<dbReference type="AlphaFoldDB" id="A0A918WL83"/>
<keyword evidence="3" id="KW-0479">Metal-binding</keyword>
<gene>
    <name evidence="8" type="ORF">GCM10007100_19610</name>
</gene>
<sequence>MKISALFSILLIFLGSGAFLPGEERHPNIVFILADDLGITDINAFASHFTEHAKDELFYETPHLDQLAADGIPFSQSYSNQLCSPTRAAIMSGRFAARVGFTTATPNTRTYFNQALPVPEGASPHDAFGHKDAIKISQAWLNGHTNTALDPRISTLPRVLKTHRSAFLGKWHLGGHGVADLQPSAHGFEEIAFNDAGGSAYFNWRSHWEKKTPPFPSMPGEYRAGKSGSPTGKDYLTDDLSAQACRYLVKQSQEPKDKKPFFLYYCPFAVHTPLQAPRESIAAFEGKSQIGTLGHRNATYAAMVRHLDDSIGAIRQTLQETGLAESTLIIFTSDNGGVEYTNPAATDNQPFKGGKACLNEGGIRVPTIVYWPGRFEGGTWCNEVIDATDFLPTLAELTNNPLPRDLDGRSMVPLLRNPMSKTEPRTLYWHYPYNVIVKNPEYGTPLTPHSAIRKGAHKLIWDWHGRLLLYNIEADPFEQRDLAKEQPELTQKLHSQLKTWLGENVSEQYLPTLNPDFNPQDKELPFPFQDLR</sequence>
<dbReference type="Pfam" id="PF00884">
    <property type="entry name" value="Sulfatase"/>
    <property type="match status" value="1"/>
</dbReference>
<name>A0A918WL83_9BACT</name>
<dbReference type="Proteomes" id="UP000644507">
    <property type="component" value="Unassembled WGS sequence"/>
</dbReference>
<proteinExistence type="inferred from homology"/>
<reference evidence="8" key="2">
    <citation type="submission" date="2020-09" db="EMBL/GenBank/DDBJ databases">
        <authorList>
            <person name="Sun Q."/>
            <person name="Kim S."/>
        </authorList>
    </citation>
    <scope>NUCLEOTIDE SEQUENCE</scope>
    <source>
        <strain evidence="8">KCTC 12988</strain>
    </source>
</reference>
<evidence type="ECO:0000313" key="9">
    <source>
        <dbReference type="Proteomes" id="UP000644507"/>
    </source>
</evidence>
<dbReference type="PANTHER" id="PTHR42693">
    <property type="entry name" value="ARYLSULFATASE FAMILY MEMBER"/>
    <property type="match status" value="1"/>
</dbReference>
<evidence type="ECO:0000259" key="7">
    <source>
        <dbReference type="Pfam" id="PF00884"/>
    </source>
</evidence>
<organism evidence="8 9">
    <name type="scientific">Roseibacillus persicicus</name>
    <dbReference type="NCBI Taxonomy" id="454148"/>
    <lineage>
        <taxon>Bacteria</taxon>
        <taxon>Pseudomonadati</taxon>
        <taxon>Verrucomicrobiota</taxon>
        <taxon>Verrucomicrobiia</taxon>
        <taxon>Verrucomicrobiales</taxon>
        <taxon>Verrucomicrobiaceae</taxon>
        <taxon>Roseibacillus</taxon>
    </lineage>
</organism>
<dbReference type="RefSeq" id="WP_189569764.1">
    <property type="nucleotide sequence ID" value="NZ_BMXI01000007.1"/>
</dbReference>
<evidence type="ECO:0000256" key="3">
    <source>
        <dbReference type="ARBA" id="ARBA00022723"/>
    </source>
</evidence>
<evidence type="ECO:0000256" key="4">
    <source>
        <dbReference type="ARBA" id="ARBA00022729"/>
    </source>
</evidence>
<evidence type="ECO:0000256" key="1">
    <source>
        <dbReference type="ARBA" id="ARBA00001913"/>
    </source>
</evidence>
<dbReference type="GO" id="GO:0004065">
    <property type="term" value="F:arylsulfatase activity"/>
    <property type="evidence" value="ECO:0007669"/>
    <property type="project" value="TreeGrafter"/>
</dbReference>
<evidence type="ECO:0000256" key="2">
    <source>
        <dbReference type="ARBA" id="ARBA00008779"/>
    </source>
</evidence>
<dbReference type="PANTHER" id="PTHR42693:SF42">
    <property type="entry name" value="ARYLSULFATASE G"/>
    <property type="match status" value="1"/>
</dbReference>
<comment type="caution">
    <text evidence="8">The sequence shown here is derived from an EMBL/GenBank/DDBJ whole genome shotgun (WGS) entry which is preliminary data.</text>
</comment>
<keyword evidence="5" id="KW-0378">Hydrolase</keyword>
<reference evidence="8" key="1">
    <citation type="journal article" date="2014" name="Int. J. Syst. Evol. Microbiol.">
        <title>Complete genome sequence of Corynebacterium casei LMG S-19264T (=DSM 44701T), isolated from a smear-ripened cheese.</title>
        <authorList>
            <consortium name="US DOE Joint Genome Institute (JGI-PGF)"/>
            <person name="Walter F."/>
            <person name="Albersmeier A."/>
            <person name="Kalinowski J."/>
            <person name="Ruckert C."/>
        </authorList>
    </citation>
    <scope>NUCLEOTIDE SEQUENCE</scope>
    <source>
        <strain evidence="8">KCTC 12988</strain>
    </source>
</reference>
<dbReference type="GO" id="GO:0046872">
    <property type="term" value="F:metal ion binding"/>
    <property type="evidence" value="ECO:0007669"/>
    <property type="project" value="UniProtKB-KW"/>
</dbReference>
<dbReference type="InterPro" id="IPR050738">
    <property type="entry name" value="Sulfatase"/>
</dbReference>
<comment type="cofactor">
    <cofactor evidence="1">
        <name>Ca(2+)</name>
        <dbReference type="ChEBI" id="CHEBI:29108"/>
    </cofactor>
</comment>